<dbReference type="SUPFAM" id="SSF53098">
    <property type="entry name" value="Ribonuclease H-like"/>
    <property type="match status" value="1"/>
</dbReference>
<dbReference type="EMBL" id="AP009389">
    <property type="protein sequence ID" value="BAF59743.1"/>
    <property type="molecule type" value="Genomic_DNA"/>
</dbReference>
<gene>
    <name evidence="2" type="primary">Tra5</name>
    <name evidence="2" type="ordered locus">PTH_1562</name>
</gene>
<dbReference type="GO" id="GO:0015074">
    <property type="term" value="P:DNA integration"/>
    <property type="evidence" value="ECO:0007669"/>
    <property type="project" value="InterPro"/>
</dbReference>
<evidence type="ECO:0000313" key="2">
    <source>
        <dbReference type="EMBL" id="BAF59743.1"/>
    </source>
</evidence>
<evidence type="ECO:0000313" key="3">
    <source>
        <dbReference type="Proteomes" id="UP000006556"/>
    </source>
</evidence>
<dbReference type="PANTHER" id="PTHR35004:SF7">
    <property type="entry name" value="INTEGRASE PROTEIN"/>
    <property type="match status" value="1"/>
</dbReference>
<dbReference type="Pfam" id="PF13565">
    <property type="entry name" value="HTH_32"/>
    <property type="match status" value="1"/>
</dbReference>
<dbReference type="InterPro" id="IPR012337">
    <property type="entry name" value="RNaseH-like_sf"/>
</dbReference>
<dbReference type="GO" id="GO:0003676">
    <property type="term" value="F:nucleic acid binding"/>
    <property type="evidence" value="ECO:0007669"/>
    <property type="project" value="InterPro"/>
</dbReference>
<dbReference type="InterPro" id="IPR009057">
    <property type="entry name" value="Homeodomain-like_sf"/>
</dbReference>
<dbReference type="InterPro" id="IPR036397">
    <property type="entry name" value="RNaseH_sf"/>
</dbReference>
<dbReference type="AlphaFoldDB" id="A5D1X6"/>
<organism evidence="2 3">
    <name type="scientific">Pelotomaculum thermopropionicum (strain DSM 13744 / JCM 10971 / SI)</name>
    <dbReference type="NCBI Taxonomy" id="370438"/>
    <lineage>
        <taxon>Bacteria</taxon>
        <taxon>Bacillati</taxon>
        <taxon>Bacillota</taxon>
        <taxon>Clostridia</taxon>
        <taxon>Eubacteriales</taxon>
        <taxon>Desulfotomaculaceae</taxon>
        <taxon>Pelotomaculum</taxon>
    </lineage>
</organism>
<evidence type="ECO:0000259" key="1">
    <source>
        <dbReference type="PROSITE" id="PS50994"/>
    </source>
</evidence>
<dbReference type="Pfam" id="PF13683">
    <property type="entry name" value="rve_3"/>
    <property type="match status" value="1"/>
</dbReference>
<dbReference type="InterPro" id="IPR047656">
    <property type="entry name" value="IS481-like_transpos"/>
</dbReference>
<accession>A5D1X6</accession>
<dbReference type="HOGENOM" id="CLU_067821_1_0_9"/>
<dbReference type="KEGG" id="pth:PTH_1562"/>
<sequence length="308" mass="35107">MSHTTFYKLLDRFKEHGEAGLYDKERVPGIKPNQTPTDVEGAILAFVLDHPTYGPKRISAELKKRCIRVGETAVYGVLKRNSLNTRRDRLKWVDSLQPPQEKTAWELDKEASQHRHVHAPQPGYLMGQDGKLVGRLANIGKVYVQVGVDCASSYGWAKLYTDKTADSAADFLIHVHSDCQSKGVEVQRVLTDNGKEYGSSEPTYGHTYGAACLILGIKHKTTKVKHPWTNGYAERFVQTLYQEFFQVALRRKRYTSVEELQADLDRYLLYYNWERPHQGRRTRGRTPAQAFFVPYPDQLLLPAPKLAA</sequence>
<dbReference type="PANTHER" id="PTHR35004">
    <property type="entry name" value="TRANSPOSASE RV3428C-RELATED"/>
    <property type="match status" value="1"/>
</dbReference>
<feature type="domain" description="Integrase catalytic" evidence="1">
    <location>
        <begin position="118"/>
        <end position="295"/>
    </location>
</feature>
<dbReference type="NCBIfam" id="NF033577">
    <property type="entry name" value="transpos_IS481"/>
    <property type="match status" value="1"/>
</dbReference>
<dbReference type="eggNOG" id="COG2801">
    <property type="taxonomic scope" value="Bacteria"/>
</dbReference>
<dbReference type="InterPro" id="IPR001584">
    <property type="entry name" value="Integrase_cat-core"/>
</dbReference>
<keyword evidence="3" id="KW-1185">Reference proteome</keyword>
<dbReference type="SUPFAM" id="SSF46689">
    <property type="entry name" value="Homeodomain-like"/>
    <property type="match status" value="1"/>
</dbReference>
<reference evidence="3" key="1">
    <citation type="journal article" date="2008" name="Genome Res.">
        <title>The genome of Pelotomaculum thermopropionicum reveals niche-associated evolution in anaerobic microbiota.</title>
        <authorList>
            <person name="Kosaka T."/>
            <person name="Kato S."/>
            <person name="Shimoyama T."/>
            <person name="Ishii S."/>
            <person name="Abe T."/>
            <person name="Watanabe K."/>
        </authorList>
    </citation>
    <scope>NUCLEOTIDE SEQUENCE [LARGE SCALE GENOMIC DNA]</scope>
    <source>
        <strain evidence="3">DSM 13744 / JCM 10971 / SI</strain>
    </source>
</reference>
<dbReference type="PROSITE" id="PS50994">
    <property type="entry name" value="INTEGRASE"/>
    <property type="match status" value="1"/>
</dbReference>
<name>A5D1X6_PELTS</name>
<protein>
    <submittedName>
        <fullName evidence="2">Transposase and inactivated derivatives</fullName>
    </submittedName>
</protein>
<proteinExistence type="predicted"/>
<dbReference type="Proteomes" id="UP000006556">
    <property type="component" value="Chromosome"/>
</dbReference>
<dbReference type="Gene3D" id="3.30.420.10">
    <property type="entry name" value="Ribonuclease H-like superfamily/Ribonuclease H"/>
    <property type="match status" value="1"/>
</dbReference>